<dbReference type="Proteomes" id="UP000245626">
    <property type="component" value="Unassembled WGS sequence"/>
</dbReference>
<keyword evidence="2" id="KW-1185">Reference proteome</keyword>
<evidence type="ECO:0000313" key="1">
    <source>
        <dbReference type="EMBL" id="PWN48448.1"/>
    </source>
</evidence>
<sequence>MQILKLVLAIAPLASLVLAAPVVEEIEKRQGGIAVTCGTKSYTATQVNKAINNARSGSYSSSGYPHTYNDYEGFDFSDYCSDTAWKEYPLSTASGGYTGGSPGADRVIYGTSSGKFCGAITHTGASGNNFVQCYY</sequence>
<evidence type="ECO:0000313" key="2">
    <source>
        <dbReference type="Proteomes" id="UP000245626"/>
    </source>
</evidence>
<dbReference type="EMBL" id="KZ820202">
    <property type="protein sequence ID" value="PWN48448.1"/>
    <property type="molecule type" value="Genomic_DNA"/>
</dbReference>
<organism evidence="1 2">
    <name type="scientific">Violaceomyces palustris</name>
    <dbReference type="NCBI Taxonomy" id="1673888"/>
    <lineage>
        <taxon>Eukaryota</taxon>
        <taxon>Fungi</taxon>
        <taxon>Dikarya</taxon>
        <taxon>Basidiomycota</taxon>
        <taxon>Ustilaginomycotina</taxon>
        <taxon>Ustilaginomycetes</taxon>
        <taxon>Violaceomycetales</taxon>
        <taxon>Violaceomycetaceae</taxon>
        <taxon>Violaceomyces</taxon>
    </lineage>
</organism>
<gene>
    <name evidence="1" type="ORF">IE53DRAFT_197053</name>
</gene>
<name>A0ACD0NRM6_9BASI</name>
<proteinExistence type="predicted"/>
<accession>A0ACD0NRM6</accession>
<protein>
    <submittedName>
        <fullName evidence="1">Ribonuclease-domain-containing protein</fullName>
    </submittedName>
</protein>
<reference evidence="1 2" key="1">
    <citation type="journal article" date="2018" name="Mol. Biol. Evol.">
        <title>Broad Genomic Sampling Reveals a Smut Pathogenic Ancestry of the Fungal Clade Ustilaginomycotina.</title>
        <authorList>
            <person name="Kijpornyongpan T."/>
            <person name="Mondo S.J."/>
            <person name="Barry K."/>
            <person name="Sandor L."/>
            <person name="Lee J."/>
            <person name="Lipzen A."/>
            <person name="Pangilinan J."/>
            <person name="LaButti K."/>
            <person name="Hainaut M."/>
            <person name="Henrissat B."/>
            <person name="Grigoriev I.V."/>
            <person name="Spatafora J.W."/>
            <person name="Aime M.C."/>
        </authorList>
    </citation>
    <scope>NUCLEOTIDE SEQUENCE [LARGE SCALE GENOMIC DNA]</scope>
    <source>
        <strain evidence="1 2">SA 807</strain>
    </source>
</reference>